<feature type="binding site" evidence="11">
    <location>
        <begin position="38"/>
        <end position="41"/>
    </location>
    <ligand>
        <name>IMP</name>
        <dbReference type="ChEBI" id="CHEBI:58053"/>
    </ligand>
</feature>
<dbReference type="PROSITE" id="PS01266">
    <property type="entry name" value="ADENYLOSUCCIN_SYN_1"/>
    <property type="match status" value="1"/>
</dbReference>
<dbReference type="Gene3D" id="1.10.300.10">
    <property type="entry name" value="Adenylosuccinate Synthetase, subunit A, domain 2"/>
    <property type="match status" value="1"/>
</dbReference>
<comment type="catalytic activity">
    <reaction evidence="10 11 13">
        <text>IMP + L-aspartate + GTP = N(6)-(1,2-dicarboxyethyl)-AMP + GDP + phosphate + 2 H(+)</text>
        <dbReference type="Rhea" id="RHEA:15753"/>
        <dbReference type="ChEBI" id="CHEBI:15378"/>
        <dbReference type="ChEBI" id="CHEBI:29991"/>
        <dbReference type="ChEBI" id="CHEBI:37565"/>
        <dbReference type="ChEBI" id="CHEBI:43474"/>
        <dbReference type="ChEBI" id="CHEBI:57567"/>
        <dbReference type="ChEBI" id="CHEBI:58053"/>
        <dbReference type="ChEBI" id="CHEBI:58189"/>
        <dbReference type="EC" id="6.3.4.4"/>
    </reaction>
</comment>
<dbReference type="EMBL" id="JAGMVJ010000001">
    <property type="protein sequence ID" value="KAH7095197.1"/>
    <property type="molecule type" value="Genomic_DNA"/>
</dbReference>
<dbReference type="NCBIfam" id="NF002223">
    <property type="entry name" value="PRK01117.1"/>
    <property type="match status" value="1"/>
</dbReference>
<dbReference type="GO" id="GO:0046040">
    <property type="term" value="P:IMP metabolic process"/>
    <property type="evidence" value="ECO:0007669"/>
    <property type="project" value="TreeGrafter"/>
</dbReference>
<feature type="binding site" evidence="11">
    <location>
        <position position="143"/>
    </location>
    <ligand>
        <name>IMP</name>
        <dbReference type="ChEBI" id="CHEBI:58053"/>
        <note>ligand shared between dimeric partners</note>
    </ligand>
</feature>
<feature type="binding site" evidence="11">
    <location>
        <begin position="12"/>
        <end position="18"/>
    </location>
    <ligand>
        <name>GTP</name>
        <dbReference type="ChEBI" id="CHEBI:37565"/>
    </ligand>
</feature>
<evidence type="ECO:0000256" key="4">
    <source>
        <dbReference type="ARBA" id="ARBA00022598"/>
    </source>
</evidence>
<dbReference type="AlphaFoldDB" id="A0A8K0W4D3"/>
<dbReference type="SMART" id="SM00788">
    <property type="entry name" value="Adenylsucc_synt"/>
    <property type="match status" value="1"/>
</dbReference>
<comment type="subcellular location">
    <subcellularLocation>
        <location evidence="11">Cytoplasm</location>
    </subcellularLocation>
</comment>
<dbReference type="GO" id="GO:0004019">
    <property type="term" value="F:adenylosuccinate synthase activity"/>
    <property type="evidence" value="ECO:0007669"/>
    <property type="project" value="UniProtKB-UniRule"/>
</dbReference>
<dbReference type="PROSITE" id="PS00513">
    <property type="entry name" value="ADENYLOSUCCIN_SYN_2"/>
    <property type="match status" value="1"/>
</dbReference>
<feature type="binding site" evidence="11">
    <location>
        <position position="221"/>
    </location>
    <ligand>
        <name>IMP</name>
        <dbReference type="ChEBI" id="CHEBI:58053"/>
    </ligand>
</feature>
<evidence type="ECO:0000256" key="11">
    <source>
        <dbReference type="HAMAP-Rule" id="MF_03125"/>
    </source>
</evidence>
<feature type="binding site" evidence="11">
    <location>
        <begin position="328"/>
        <end position="330"/>
    </location>
    <ligand>
        <name>GTP</name>
        <dbReference type="ChEBI" id="CHEBI:37565"/>
    </ligand>
</feature>
<dbReference type="FunFam" id="3.90.170.10:FF:000001">
    <property type="entry name" value="Adenylosuccinate synthetase"/>
    <property type="match status" value="1"/>
</dbReference>
<keyword evidence="6 11" id="KW-0547">Nucleotide-binding</keyword>
<dbReference type="InterPro" id="IPR027417">
    <property type="entry name" value="P-loop_NTPase"/>
</dbReference>
<evidence type="ECO:0000256" key="12">
    <source>
        <dbReference type="PROSITE-ProRule" id="PRU10134"/>
    </source>
</evidence>
<comment type="function">
    <text evidence="13">Plays an important role in the de novo pathway of purine nucleotide biosynthesis.</text>
</comment>
<feature type="binding site" evidence="11">
    <location>
        <position position="40"/>
    </location>
    <ligand>
        <name>Mg(2+)</name>
        <dbReference type="ChEBI" id="CHEBI:18420"/>
    </ligand>
</feature>
<sequence>MSVTVVLGAQWGDEGKGKLADILAHESQICCRAQGGNNAGHTIVANGITYDFHILPSGLVNPNCINVIGSGCVVHVPSFFKELEALEKHGLKTEGRIFISDRAHVVFDVHQQVDGLEEVELGQGFIGTTKKGIGPTYSTKMTRSGLRMCDLFDERVFEQKLGRVVTGFQKRFGELLKYDPQEEIERFKVLREKLAPYVVDQIPLLASAKEKNAKILVEGANALMLDIDYGTYPFVTSSNTGLGGVLTGLTLGWRSLREVIGVVKAYTTRVGSGPFPTEQLNELGDKLQSVGHEVGVTTGRKRRCGWLDLVVVKHSHACNDYTAINLTKLDVLDDFEELKIATSYSLNGERLEGFPSNPDMLAQVEVQYETLPGWKKPTTGAKSYMDLPLAARKYIEYIENFIGVKVKWIGVGPARDHMISRSGNV</sequence>
<dbReference type="Gene3D" id="3.40.440.10">
    <property type="entry name" value="Adenylosuccinate Synthetase, subunit A, domain 1"/>
    <property type="match status" value="1"/>
</dbReference>
<comment type="cofactor">
    <cofactor evidence="11">
        <name>Mg(2+)</name>
        <dbReference type="ChEBI" id="CHEBI:18420"/>
    </cofactor>
    <text evidence="11">Binds 1 Mg(2+) ion per subunit.</text>
</comment>
<feature type="binding site" evidence="11">
    <location>
        <position position="300"/>
    </location>
    <ligand>
        <name>IMP</name>
        <dbReference type="ChEBI" id="CHEBI:58053"/>
    </ligand>
</feature>
<dbReference type="InterPro" id="IPR042110">
    <property type="entry name" value="Adenylosuccinate_synth_dom2"/>
</dbReference>
<comment type="function">
    <text evidence="11">Plays an important role in the de novo pathway and in the salvage pathway of purine nucleotide biosynthesis. Catalyzes the first commited step in the biosynthesis of AMP from IMP.</text>
</comment>
<evidence type="ECO:0000256" key="3">
    <source>
        <dbReference type="ARBA" id="ARBA00022490"/>
    </source>
</evidence>
<feature type="binding site" evidence="11">
    <location>
        <position position="302"/>
    </location>
    <ligand>
        <name>GTP</name>
        <dbReference type="ChEBI" id="CHEBI:37565"/>
    </ligand>
</feature>
<comment type="caution">
    <text evidence="14">The sequence shown here is derived from an EMBL/GenBank/DDBJ whole genome shotgun (WGS) entry which is preliminary data.</text>
</comment>
<evidence type="ECO:0000313" key="14">
    <source>
        <dbReference type="EMBL" id="KAH7095197.1"/>
    </source>
</evidence>
<dbReference type="NCBIfam" id="TIGR00184">
    <property type="entry name" value="purA"/>
    <property type="match status" value="1"/>
</dbReference>
<dbReference type="Pfam" id="PF00709">
    <property type="entry name" value="Adenylsucc_synt"/>
    <property type="match status" value="1"/>
</dbReference>
<keyword evidence="15" id="KW-1185">Reference proteome</keyword>
<dbReference type="GO" id="GO:0044208">
    <property type="term" value="P:'de novo' AMP biosynthetic process"/>
    <property type="evidence" value="ECO:0007669"/>
    <property type="project" value="UniProtKB-UniRule"/>
</dbReference>
<feature type="active site" evidence="12">
    <location>
        <position position="140"/>
    </location>
</feature>
<protein>
    <recommendedName>
        <fullName evidence="11 13">Adenylosuccinate synthetase</fullName>
        <shortName evidence="11">AMPSase</shortName>
        <shortName evidence="11">AdSS</shortName>
        <ecNumber evidence="11 13">6.3.4.4</ecNumber>
    </recommendedName>
    <alternativeName>
        <fullName evidence="11">IMP--aspartate ligase</fullName>
    </alternativeName>
</protein>
<evidence type="ECO:0000256" key="8">
    <source>
        <dbReference type="ARBA" id="ARBA00022842"/>
    </source>
</evidence>
<evidence type="ECO:0000256" key="9">
    <source>
        <dbReference type="ARBA" id="ARBA00023134"/>
    </source>
</evidence>
<accession>A0A8K0W4D3</accession>
<dbReference type="FunFam" id="1.10.300.10:FF:000002">
    <property type="entry name" value="Adenylosuccinate synthetase, chloroplastic"/>
    <property type="match status" value="1"/>
</dbReference>
<dbReference type="PANTHER" id="PTHR11846">
    <property type="entry name" value="ADENYLOSUCCINATE SYNTHETASE"/>
    <property type="match status" value="1"/>
</dbReference>
<name>A0A8K0W4D3_9PLEO</name>
<evidence type="ECO:0000256" key="13">
    <source>
        <dbReference type="RuleBase" id="RU000520"/>
    </source>
</evidence>
<evidence type="ECO:0000256" key="1">
    <source>
        <dbReference type="ARBA" id="ARBA00003779"/>
    </source>
</evidence>
<dbReference type="HAMAP" id="MF_00011">
    <property type="entry name" value="Adenylosucc_synth"/>
    <property type="match status" value="1"/>
</dbReference>
<dbReference type="PANTHER" id="PTHR11846:SF0">
    <property type="entry name" value="ADENYLOSUCCINATE SYNTHETASE"/>
    <property type="match status" value="1"/>
</dbReference>
<dbReference type="Proteomes" id="UP000813461">
    <property type="component" value="Unassembled WGS sequence"/>
</dbReference>
<keyword evidence="3 11" id="KW-0963">Cytoplasm</keyword>
<evidence type="ECO:0000313" key="15">
    <source>
        <dbReference type="Proteomes" id="UP000813461"/>
    </source>
</evidence>
<dbReference type="UniPathway" id="UPA00075">
    <property type="reaction ID" value="UER00335"/>
</dbReference>
<dbReference type="GO" id="GO:0000287">
    <property type="term" value="F:magnesium ion binding"/>
    <property type="evidence" value="ECO:0007669"/>
    <property type="project" value="UniProtKB-UniRule"/>
</dbReference>
<dbReference type="GO" id="GO:0005737">
    <property type="term" value="C:cytoplasm"/>
    <property type="evidence" value="ECO:0007669"/>
    <property type="project" value="UniProtKB-SubCell"/>
</dbReference>
<organism evidence="14 15">
    <name type="scientific">Paraphoma chrysanthemicola</name>
    <dbReference type="NCBI Taxonomy" id="798071"/>
    <lineage>
        <taxon>Eukaryota</taxon>
        <taxon>Fungi</taxon>
        <taxon>Dikarya</taxon>
        <taxon>Ascomycota</taxon>
        <taxon>Pezizomycotina</taxon>
        <taxon>Dothideomycetes</taxon>
        <taxon>Pleosporomycetidae</taxon>
        <taxon>Pleosporales</taxon>
        <taxon>Pleosporineae</taxon>
        <taxon>Phaeosphaeriaceae</taxon>
        <taxon>Paraphoma</taxon>
    </lineage>
</organism>
<dbReference type="InterPro" id="IPR018220">
    <property type="entry name" value="Adenylosuccin_syn_GTP-bd"/>
</dbReference>
<keyword evidence="9 11" id="KW-0342">GTP-binding</keyword>
<dbReference type="InterPro" id="IPR033128">
    <property type="entry name" value="Adenylosuccin_syn_Lys_AS"/>
</dbReference>
<reference evidence="14" key="1">
    <citation type="journal article" date="2021" name="Nat. Commun.">
        <title>Genetic determinants of endophytism in the Arabidopsis root mycobiome.</title>
        <authorList>
            <person name="Mesny F."/>
            <person name="Miyauchi S."/>
            <person name="Thiergart T."/>
            <person name="Pickel B."/>
            <person name="Atanasova L."/>
            <person name="Karlsson M."/>
            <person name="Huettel B."/>
            <person name="Barry K.W."/>
            <person name="Haridas S."/>
            <person name="Chen C."/>
            <person name="Bauer D."/>
            <person name="Andreopoulos W."/>
            <person name="Pangilinan J."/>
            <person name="LaButti K."/>
            <person name="Riley R."/>
            <person name="Lipzen A."/>
            <person name="Clum A."/>
            <person name="Drula E."/>
            <person name="Henrissat B."/>
            <person name="Kohler A."/>
            <person name="Grigoriev I.V."/>
            <person name="Martin F.M."/>
            <person name="Hacquard S."/>
        </authorList>
    </citation>
    <scope>NUCLEOTIDE SEQUENCE</scope>
    <source>
        <strain evidence="14">MPI-SDFR-AT-0120</strain>
    </source>
</reference>
<dbReference type="OrthoDB" id="10265645at2759"/>
<dbReference type="CDD" id="cd03108">
    <property type="entry name" value="AdSS"/>
    <property type="match status" value="1"/>
</dbReference>
<dbReference type="InterPro" id="IPR001114">
    <property type="entry name" value="Adenylosuccinate_synthetase"/>
</dbReference>
<feature type="binding site" evidence="11">
    <location>
        <begin position="410"/>
        <end position="412"/>
    </location>
    <ligand>
        <name>GTP</name>
        <dbReference type="ChEBI" id="CHEBI:37565"/>
    </ligand>
</feature>
<proteinExistence type="inferred from homology"/>
<keyword evidence="8 11" id="KW-0460">Magnesium</keyword>
<evidence type="ECO:0000256" key="2">
    <source>
        <dbReference type="ARBA" id="ARBA00011738"/>
    </source>
</evidence>
<dbReference type="InterPro" id="IPR042109">
    <property type="entry name" value="Adenylosuccinate_synth_dom1"/>
</dbReference>
<feature type="active site" description="Proton donor" evidence="11">
    <location>
        <position position="41"/>
    </location>
</feature>
<feature type="active site" description="Proton acceptor" evidence="11">
    <location>
        <position position="13"/>
    </location>
</feature>
<evidence type="ECO:0000256" key="6">
    <source>
        <dbReference type="ARBA" id="ARBA00022741"/>
    </source>
</evidence>
<comment type="similarity">
    <text evidence="11 13">Belongs to the adenylosuccinate synthetase family.</text>
</comment>
<feature type="binding site" evidence="11">
    <location>
        <position position="129"/>
    </location>
    <ligand>
        <name>IMP</name>
        <dbReference type="ChEBI" id="CHEBI:58053"/>
    </ligand>
</feature>
<comment type="function">
    <text evidence="1">Plays an important role in the de novo pathway and in the salvage pathway of purine nucleotide biosynthesis. Catalyzes the first committed step in the biosynthesis of AMP from IMP.</text>
</comment>
<dbReference type="GO" id="GO:0005525">
    <property type="term" value="F:GTP binding"/>
    <property type="evidence" value="ECO:0007669"/>
    <property type="project" value="UniProtKB-UniRule"/>
</dbReference>
<dbReference type="Gene3D" id="3.90.170.10">
    <property type="entry name" value="Adenylosuccinate Synthetase, subunit A, domain 3"/>
    <property type="match status" value="1"/>
</dbReference>
<keyword evidence="5 11" id="KW-0479">Metal-binding</keyword>
<feature type="binding site" evidence="11">
    <location>
        <position position="236"/>
    </location>
    <ligand>
        <name>IMP</name>
        <dbReference type="ChEBI" id="CHEBI:58053"/>
    </ligand>
</feature>
<feature type="binding site" evidence="11">
    <location>
        <position position="13"/>
    </location>
    <ligand>
        <name>Mg(2+)</name>
        <dbReference type="ChEBI" id="CHEBI:18420"/>
    </ligand>
</feature>
<comment type="pathway">
    <text evidence="11 13">Purine metabolism; AMP biosynthesis via de novo pathway; AMP from IMP: step 1/2.</text>
</comment>
<keyword evidence="7 11" id="KW-0658">Purine biosynthesis</keyword>
<feature type="binding site" evidence="11">
    <location>
        <begin position="13"/>
        <end position="16"/>
    </location>
    <ligand>
        <name>IMP</name>
        <dbReference type="ChEBI" id="CHEBI:58053"/>
    </ligand>
</feature>
<dbReference type="SUPFAM" id="SSF52540">
    <property type="entry name" value="P-loop containing nucleoside triphosphate hydrolases"/>
    <property type="match status" value="1"/>
</dbReference>
<comment type="subunit">
    <text evidence="2 11">Homodimer.</text>
</comment>
<dbReference type="InterPro" id="IPR042111">
    <property type="entry name" value="Adenylosuccinate_synth_dom3"/>
</dbReference>
<evidence type="ECO:0000256" key="10">
    <source>
        <dbReference type="ARBA" id="ARBA00050432"/>
    </source>
</evidence>
<keyword evidence="4 11" id="KW-0436">Ligase</keyword>
<evidence type="ECO:0000256" key="7">
    <source>
        <dbReference type="ARBA" id="ARBA00022755"/>
    </source>
</evidence>
<gene>
    <name evidence="14" type="ORF">FB567DRAFT_22444</name>
</gene>
<feature type="binding site" evidence="11">
    <location>
        <begin position="296"/>
        <end position="302"/>
    </location>
    <ligand>
        <name>substrate</name>
    </ligand>
</feature>
<dbReference type="EC" id="6.3.4.4" evidence="11 13"/>
<feature type="binding site" evidence="11">
    <location>
        <begin position="40"/>
        <end position="42"/>
    </location>
    <ligand>
        <name>GTP</name>
        <dbReference type="ChEBI" id="CHEBI:37565"/>
    </ligand>
</feature>
<evidence type="ECO:0000256" key="5">
    <source>
        <dbReference type="ARBA" id="ARBA00022723"/>
    </source>
</evidence>